<evidence type="ECO:0000313" key="1">
    <source>
        <dbReference type="EMBL" id="MTH52086.1"/>
    </source>
</evidence>
<dbReference type="RefSeq" id="WP_155110623.1">
    <property type="nucleotide sequence ID" value="NZ_WMIB01000001.1"/>
</dbReference>
<gene>
    <name evidence="1" type="ORF">GKZ89_01615</name>
</gene>
<keyword evidence="2" id="KW-1185">Reference proteome</keyword>
<dbReference type="EMBL" id="WMIB01000001">
    <property type="protein sequence ID" value="MTH52086.1"/>
    <property type="molecule type" value="Genomic_DNA"/>
</dbReference>
<accession>A0A7X2S3E7</accession>
<organism evidence="1 2">
    <name type="scientific">Metabacillus mangrovi</name>
    <dbReference type="NCBI Taxonomy" id="1491830"/>
    <lineage>
        <taxon>Bacteria</taxon>
        <taxon>Bacillati</taxon>
        <taxon>Bacillota</taxon>
        <taxon>Bacilli</taxon>
        <taxon>Bacillales</taxon>
        <taxon>Bacillaceae</taxon>
        <taxon>Metabacillus</taxon>
    </lineage>
</organism>
<proteinExistence type="predicted"/>
<name>A0A7X2S3E7_9BACI</name>
<dbReference type="Proteomes" id="UP000434639">
    <property type="component" value="Unassembled WGS sequence"/>
</dbReference>
<dbReference type="OrthoDB" id="2964978at2"/>
<reference evidence="1 2" key="1">
    <citation type="journal article" date="2017" name="Int. J. Syst. Evol. Microbiol.">
        <title>Bacillus mangrovi sp. nov., isolated from a sediment sample from a mangrove forest.</title>
        <authorList>
            <person name="Gupta V."/>
            <person name="Singh P.K."/>
            <person name="Korpole S."/>
            <person name="Tanuku N.R.S."/>
            <person name="Pinnaka A.K."/>
        </authorList>
    </citation>
    <scope>NUCLEOTIDE SEQUENCE [LARGE SCALE GENOMIC DNA]</scope>
    <source>
        <strain evidence="1 2">KCTC 33872</strain>
    </source>
</reference>
<protein>
    <submittedName>
        <fullName evidence="1">Uncharacterized protein</fullName>
    </submittedName>
</protein>
<evidence type="ECO:0000313" key="2">
    <source>
        <dbReference type="Proteomes" id="UP000434639"/>
    </source>
</evidence>
<dbReference type="AlphaFoldDB" id="A0A7X2S3E7"/>
<sequence>MFDPTVFDNLKVILEGLVYDFDLDGLIHIRNRSDTVDLADMSRTWSIRMLERGRPEGASAGISLSVAAGELVSEWSGRKTAPGCRLLVTFSVSSNDGDAGLRRLKAIQPEWEAETDFGMKTSYDPSAKEIEFVNEITFTFRHLITEDHAGDMEAFVESVYRTIARINKGGESL</sequence>
<comment type="caution">
    <text evidence="1">The sequence shown here is derived from an EMBL/GenBank/DDBJ whole genome shotgun (WGS) entry which is preliminary data.</text>
</comment>